<name>A0A9D2CY00_9FIRM</name>
<dbReference type="InterPro" id="IPR025874">
    <property type="entry name" value="DZR"/>
</dbReference>
<protein>
    <submittedName>
        <fullName evidence="3">Zinc ribbon domain-containing protein</fullName>
    </submittedName>
</protein>
<dbReference type="AlphaFoldDB" id="A0A9D2CY00"/>
<keyword evidence="1" id="KW-1133">Transmembrane helix</keyword>
<keyword evidence="1" id="KW-0812">Transmembrane</keyword>
<dbReference type="Proteomes" id="UP000824132">
    <property type="component" value="Unassembled WGS sequence"/>
</dbReference>
<dbReference type="Pfam" id="PF12773">
    <property type="entry name" value="DZR"/>
    <property type="match status" value="1"/>
</dbReference>
<reference evidence="3" key="1">
    <citation type="journal article" date="2021" name="PeerJ">
        <title>Extensive microbial diversity within the chicken gut microbiome revealed by metagenomics and culture.</title>
        <authorList>
            <person name="Gilroy R."/>
            <person name="Ravi A."/>
            <person name="Getino M."/>
            <person name="Pursley I."/>
            <person name="Horton D.L."/>
            <person name="Alikhan N.F."/>
            <person name="Baker D."/>
            <person name="Gharbi K."/>
            <person name="Hall N."/>
            <person name="Watson M."/>
            <person name="Adriaenssens E.M."/>
            <person name="Foster-Nyarko E."/>
            <person name="Jarju S."/>
            <person name="Secka A."/>
            <person name="Antonio M."/>
            <person name="Oren A."/>
            <person name="Chaudhuri R.R."/>
            <person name="La Ragione R."/>
            <person name="Hildebrand F."/>
            <person name="Pallen M.J."/>
        </authorList>
    </citation>
    <scope>NUCLEOTIDE SEQUENCE</scope>
    <source>
        <strain evidence="3">CHK187-5294</strain>
    </source>
</reference>
<accession>A0A9D2CY00</accession>
<reference evidence="3" key="2">
    <citation type="submission" date="2021-04" db="EMBL/GenBank/DDBJ databases">
        <authorList>
            <person name="Gilroy R."/>
        </authorList>
    </citation>
    <scope>NUCLEOTIDE SEQUENCE</scope>
    <source>
        <strain evidence="3">CHK187-5294</strain>
    </source>
</reference>
<evidence type="ECO:0000313" key="4">
    <source>
        <dbReference type="Proteomes" id="UP000824132"/>
    </source>
</evidence>
<gene>
    <name evidence="3" type="ORF">H9727_00005</name>
</gene>
<organism evidence="3 4">
    <name type="scientific">Candidatus Borkfalkia avistercoris</name>
    <dbReference type="NCBI Taxonomy" id="2838504"/>
    <lineage>
        <taxon>Bacteria</taxon>
        <taxon>Bacillati</taxon>
        <taxon>Bacillota</taxon>
        <taxon>Clostridia</taxon>
        <taxon>Christensenellales</taxon>
        <taxon>Christensenellaceae</taxon>
        <taxon>Candidatus Borkfalkia</taxon>
    </lineage>
</organism>
<evidence type="ECO:0000313" key="3">
    <source>
        <dbReference type="EMBL" id="HIZ02648.1"/>
    </source>
</evidence>
<dbReference type="EMBL" id="DXCL01000001">
    <property type="protein sequence ID" value="HIZ02648.1"/>
    <property type="molecule type" value="Genomic_DNA"/>
</dbReference>
<feature type="transmembrane region" description="Helical" evidence="1">
    <location>
        <begin position="23"/>
        <end position="46"/>
    </location>
</feature>
<proteinExistence type="predicted"/>
<comment type="caution">
    <text evidence="3">The sequence shown here is derived from an EMBL/GenBank/DDBJ whole genome shotgun (WGS) entry which is preliminary data.</text>
</comment>
<feature type="domain" description="DZANK-type" evidence="2">
    <location>
        <begin position="121"/>
        <end position="163"/>
    </location>
</feature>
<evidence type="ECO:0000256" key="1">
    <source>
        <dbReference type="SAM" id="Phobius"/>
    </source>
</evidence>
<evidence type="ECO:0000259" key="2">
    <source>
        <dbReference type="Pfam" id="PF12773"/>
    </source>
</evidence>
<sequence length="167" mass="18168">MNEPNKEQQEELKKKHERTKRKLKIIGIIVVVAGLGFTVMGLVDMISSTSKGEMPALFWGLIVGLPMLGIGGMLCLTGFRREITRYMKNESVPVINETGREIAPAVSAIAGAVKDSEGNVCPHCGNPNDENAVFCRHCGGELLVTCPNCKEKVKNGKFCDKCGKPLH</sequence>
<feature type="transmembrane region" description="Helical" evidence="1">
    <location>
        <begin position="58"/>
        <end position="79"/>
    </location>
</feature>
<keyword evidence="1" id="KW-0472">Membrane</keyword>